<dbReference type="InterPro" id="IPR006597">
    <property type="entry name" value="Sel1-like"/>
</dbReference>
<dbReference type="OrthoDB" id="7313965at2"/>
<dbReference type="InterPro" id="IPR050767">
    <property type="entry name" value="Sel1_AlgK"/>
</dbReference>
<dbReference type="Pfam" id="PF08238">
    <property type="entry name" value="Sel1"/>
    <property type="match status" value="5"/>
</dbReference>
<keyword evidence="2" id="KW-1185">Reference proteome</keyword>
<protein>
    <recommendedName>
        <fullName evidence="3">TPR repeat</fullName>
    </recommendedName>
</protein>
<dbReference type="SMART" id="SM00671">
    <property type="entry name" value="SEL1"/>
    <property type="match status" value="5"/>
</dbReference>
<dbReference type="RefSeq" id="WP_097154807.1">
    <property type="nucleotide sequence ID" value="NZ_OBEL01000004.1"/>
</dbReference>
<dbReference type="PANTHER" id="PTHR11102">
    <property type="entry name" value="SEL-1-LIKE PROTEIN"/>
    <property type="match status" value="1"/>
</dbReference>
<proteinExistence type="predicted"/>
<dbReference type="PANTHER" id="PTHR11102:SF160">
    <property type="entry name" value="ERAD-ASSOCIATED E3 UBIQUITIN-PROTEIN LIGASE COMPONENT HRD3"/>
    <property type="match status" value="1"/>
</dbReference>
<name>A0A285PFG9_9HYPH</name>
<dbReference type="EMBL" id="OBEL01000004">
    <property type="protein sequence ID" value="SNZ20465.1"/>
    <property type="molecule type" value="Genomic_DNA"/>
</dbReference>
<evidence type="ECO:0000313" key="2">
    <source>
        <dbReference type="Proteomes" id="UP000219439"/>
    </source>
</evidence>
<evidence type="ECO:0000313" key="1">
    <source>
        <dbReference type="EMBL" id="SNZ20465.1"/>
    </source>
</evidence>
<dbReference type="Gene3D" id="1.25.40.10">
    <property type="entry name" value="Tetratricopeptide repeat domain"/>
    <property type="match status" value="1"/>
</dbReference>
<dbReference type="InterPro" id="IPR011990">
    <property type="entry name" value="TPR-like_helical_dom_sf"/>
</dbReference>
<gene>
    <name evidence="1" type="ORF">SAMN06265368_3568</name>
</gene>
<dbReference type="SUPFAM" id="SSF81901">
    <property type="entry name" value="HCP-like"/>
    <property type="match status" value="1"/>
</dbReference>
<dbReference type="AlphaFoldDB" id="A0A285PFG9"/>
<accession>A0A285PFG9</accession>
<reference evidence="1 2" key="1">
    <citation type="submission" date="2017-09" db="EMBL/GenBank/DDBJ databases">
        <authorList>
            <person name="Ehlers B."/>
            <person name="Leendertz F.H."/>
        </authorList>
    </citation>
    <scope>NUCLEOTIDE SEQUENCE [LARGE SCALE GENOMIC DNA]</scope>
    <source>
        <strain evidence="1 2">DSM 18289</strain>
    </source>
</reference>
<evidence type="ECO:0008006" key="3">
    <source>
        <dbReference type="Google" id="ProtNLM"/>
    </source>
</evidence>
<organism evidence="1 2">
    <name type="scientific">Cohaesibacter gelatinilyticus</name>
    <dbReference type="NCBI Taxonomy" id="372072"/>
    <lineage>
        <taxon>Bacteria</taxon>
        <taxon>Pseudomonadati</taxon>
        <taxon>Pseudomonadota</taxon>
        <taxon>Alphaproteobacteria</taxon>
        <taxon>Hyphomicrobiales</taxon>
        <taxon>Cohaesibacteraceae</taxon>
    </lineage>
</organism>
<sequence>MRIFSSTLKLVLMGLILVPVSAMGGPIEDGKQAFEARNYDDARQSFAKAFGDGEAEGGYFLARMFELGLGVEVDDLAAVRLYRQTAQSGYAQSLNRLALMHFRGELGVAQDFVQARDYFSLAAKAGDKNAQFNLGKLYFEGKGTDKNLDQALALYRQAAAQDHILALNTLGALYKKGAKSPADKEKARQYFQRSAEFGNAVGLFESGLFQLEQGDDVANRIAAHRLFNLAAARGHPRALEALRELTAVMMSDDLRQAQEEARAFVALSVSEGK</sequence>
<dbReference type="Proteomes" id="UP000219439">
    <property type="component" value="Unassembled WGS sequence"/>
</dbReference>